<comment type="caution">
    <text evidence="1">The sequence shown here is derived from an EMBL/GenBank/DDBJ whole genome shotgun (WGS) entry which is preliminary data.</text>
</comment>
<accession>A0A923G9Q2</accession>
<sequence length="126" mass="14277">MPAEKAEAPKLTDRQQDVLETLRDIGRDNAVRYRSKTPYLYQQDCEKLLKGDEACVFGLGGLTWQVGERLGLAAAAVLSTFKALEKKGLIIRETYNPRYQRPLYWWPVGLAQALADEHMPGVEVNR</sequence>
<organism evidence="1">
    <name type="scientific">Pseudomonas peradeniyensis</name>
    <dbReference type="NCBI Taxonomy" id="2745488"/>
    <lineage>
        <taxon>Bacteria</taxon>
        <taxon>Pseudomonadati</taxon>
        <taxon>Pseudomonadota</taxon>
        <taxon>Gammaproteobacteria</taxon>
        <taxon>Pseudomonadales</taxon>
        <taxon>Pseudomonadaceae</taxon>
        <taxon>Pseudomonas</taxon>
    </lineage>
</organism>
<proteinExistence type="predicted"/>
<reference evidence="1" key="2">
    <citation type="submission" date="2020-07" db="EMBL/GenBank/DDBJ databases">
        <authorList>
            <person name="Lood C."/>
            <person name="Girard L."/>
        </authorList>
    </citation>
    <scope>NUCLEOTIDE SEQUENCE</scope>
    <source>
        <strain evidence="1">BW13M1</strain>
    </source>
</reference>
<dbReference type="EMBL" id="JABWRJ010000016">
    <property type="protein sequence ID" value="MBC3446789.1"/>
    <property type="molecule type" value="Genomic_DNA"/>
</dbReference>
<dbReference type="RefSeq" id="WP_186733564.1">
    <property type="nucleotide sequence ID" value="NZ_JABWRJ020000004.1"/>
</dbReference>
<dbReference type="AlphaFoldDB" id="A0A923G9Q2"/>
<protein>
    <submittedName>
        <fullName evidence="1">Uncharacterized protein</fullName>
    </submittedName>
</protein>
<gene>
    <name evidence="1" type="ORF">HU751_13470</name>
</gene>
<reference evidence="1" key="1">
    <citation type="journal article" date="2020" name="Microorganisms">
        <title>Reliable Identification of Environmental Pseudomonas Isolates Using the rpoD Gene.</title>
        <authorList>
            <consortium name="The Broad Institute Genome Sequencing Platform"/>
            <person name="Girard L."/>
            <person name="Lood C."/>
            <person name="Rokni-Zadeh H."/>
            <person name="van Noort V."/>
            <person name="Lavigne R."/>
            <person name="De Mot R."/>
        </authorList>
    </citation>
    <scope>NUCLEOTIDE SEQUENCE</scope>
    <source>
        <strain evidence="1">BW13M1</strain>
    </source>
</reference>
<evidence type="ECO:0000313" key="1">
    <source>
        <dbReference type="EMBL" id="MBC3446789.1"/>
    </source>
</evidence>
<name>A0A923G9Q2_9PSED</name>